<dbReference type="Proteomes" id="UP000298390">
    <property type="component" value="Unassembled WGS sequence"/>
</dbReference>
<sequence length="189" mass="22579">MQIHHFSRTLDLPSLDPPGTKRKLHRPFAFTKIKPRYDQIKDYLASIEPFDTLPRLLIPSRRVNYKPPLMHYGWRVSRDFLLEYARTNKLTRQWGRELTDYECMDRALATINKRCRASMSDTILQVQTTPMDGAQGRTFVISMFTNYHLKRTDLPSQDGIERLQRVFGFKEPPKWLLDGVEWRWSRWSY</sequence>
<comment type="caution">
    <text evidence="1">The sequence shown here is derived from an EMBL/GenBank/DDBJ whole genome shotgun (WGS) entry which is preliminary data.</text>
</comment>
<dbReference type="EMBL" id="SEKV01000316">
    <property type="protein sequence ID" value="TFY59177.1"/>
    <property type="molecule type" value="Genomic_DNA"/>
</dbReference>
<dbReference type="AlphaFoldDB" id="A0A4Y9YC59"/>
<name>A0A4Y9YC59_9APHY</name>
<gene>
    <name evidence="1" type="ORF">EVJ58_g5943</name>
</gene>
<protein>
    <submittedName>
        <fullName evidence="1">Uncharacterized protein</fullName>
    </submittedName>
</protein>
<evidence type="ECO:0000313" key="2">
    <source>
        <dbReference type="Proteomes" id="UP000298390"/>
    </source>
</evidence>
<proteinExistence type="predicted"/>
<organism evidence="1 2">
    <name type="scientific">Rhodofomes roseus</name>
    <dbReference type="NCBI Taxonomy" id="34475"/>
    <lineage>
        <taxon>Eukaryota</taxon>
        <taxon>Fungi</taxon>
        <taxon>Dikarya</taxon>
        <taxon>Basidiomycota</taxon>
        <taxon>Agaricomycotina</taxon>
        <taxon>Agaricomycetes</taxon>
        <taxon>Polyporales</taxon>
        <taxon>Rhodofomes</taxon>
    </lineage>
</organism>
<evidence type="ECO:0000313" key="1">
    <source>
        <dbReference type="EMBL" id="TFY59177.1"/>
    </source>
</evidence>
<reference evidence="1 2" key="1">
    <citation type="submission" date="2019-01" db="EMBL/GenBank/DDBJ databases">
        <title>Genome sequencing of the rare red list fungi Fomitopsis rosea.</title>
        <authorList>
            <person name="Buettner E."/>
            <person name="Kellner H."/>
        </authorList>
    </citation>
    <scope>NUCLEOTIDE SEQUENCE [LARGE SCALE GENOMIC DNA]</scope>
    <source>
        <strain evidence="1 2">DSM 105464</strain>
    </source>
</reference>
<accession>A0A4Y9YC59</accession>